<keyword evidence="3" id="KW-1185">Reference proteome</keyword>
<name>A0A4Z2FAT5_9TELE</name>
<comment type="caution">
    <text evidence="2">The sequence shown here is derived from an EMBL/GenBank/DDBJ whole genome shotgun (WGS) entry which is preliminary data.</text>
</comment>
<evidence type="ECO:0000313" key="2">
    <source>
        <dbReference type="EMBL" id="TNN38356.1"/>
    </source>
</evidence>
<dbReference type="AlphaFoldDB" id="A0A4Z2FAT5"/>
<accession>A0A4Z2FAT5</accession>
<feature type="region of interest" description="Disordered" evidence="1">
    <location>
        <begin position="1"/>
        <end position="39"/>
    </location>
</feature>
<evidence type="ECO:0000256" key="1">
    <source>
        <dbReference type="SAM" id="MobiDB-lite"/>
    </source>
</evidence>
<protein>
    <submittedName>
        <fullName evidence="2">Uncharacterized protein</fullName>
    </submittedName>
</protein>
<dbReference type="EMBL" id="SRLO01001378">
    <property type="protein sequence ID" value="TNN38356.1"/>
    <property type="molecule type" value="Genomic_DNA"/>
</dbReference>
<reference evidence="2 3" key="1">
    <citation type="submission" date="2019-03" db="EMBL/GenBank/DDBJ databases">
        <title>First draft genome of Liparis tanakae, snailfish: a comprehensive survey of snailfish specific genes.</title>
        <authorList>
            <person name="Kim W."/>
            <person name="Song I."/>
            <person name="Jeong J.-H."/>
            <person name="Kim D."/>
            <person name="Kim S."/>
            <person name="Ryu S."/>
            <person name="Song J.Y."/>
            <person name="Lee S.K."/>
        </authorList>
    </citation>
    <scope>NUCLEOTIDE SEQUENCE [LARGE SCALE GENOMIC DNA]</scope>
    <source>
        <tissue evidence="2">Muscle</tissue>
    </source>
</reference>
<dbReference type="Proteomes" id="UP000314294">
    <property type="component" value="Unassembled WGS sequence"/>
</dbReference>
<evidence type="ECO:0000313" key="3">
    <source>
        <dbReference type="Proteomes" id="UP000314294"/>
    </source>
</evidence>
<gene>
    <name evidence="2" type="ORF">EYF80_051474</name>
</gene>
<proteinExistence type="predicted"/>
<sequence length="66" mass="7139">MHHAQIGGERHCVPAGSFGQSPDGSGRGPIRAEQHRSPSRKLLEHNFLQITLHFPAAGPDTIATLF</sequence>
<organism evidence="2 3">
    <name type="scientific">Liparis tanakae</name>
    <name type="common">Tanaka's snailfish</name>
    <dbReference type="NCBI Taxonomy" id="230148"/>
    <lineage>
        <taxon>Eukaryota</taxon>
        <taxon>Metazoa</taxon>
        <taxon>Chordata</taxon>
        <taxon>Craniata</taxon>
        <taxon>Vertebrata</taxon>
        <taxon>Euteleostomi</taxon>
        <taxon>Actinopterygii</taxon>
        <taxon>Neopterygii</taxon>
        <taxon>Teleostei</taxon>
        <taxon>Neoteleostei</taxon>
        <taxon>Acanthomorphata</taxon>
        <taxon>Eupercaria</taxon>
        <taxon>Perciformes</taxon>
        <taxon>Cottioidei</taxon>
        <taxon>Cottales</taxon>
        <taxon>Liparidae</taxon>
        <taxon>Liparis</taxon>
    </lineage>
</organism>
<feature type="compositionally biased region" description="Basic and acidic residues" evidence="1">
    <location>
        <begin position="30"/>
        <end position="39"/>
    </location>
</feature>